<dbReference type="Pfam" id="PF04149">
    <property type="entry name" value="DUF397"/>
    <property type="match status" value="1"/>
</dbReference>
<dbReference type="EMBL" id="FMZE01000015">
    <property type="protein sequence ID" value="SDD95502.1"/>
    <property type="molecule type" value="Genomic_DNA"/>
</dbReference>
<dbReference type="KEGG" id="pmad:BAY61_31845"/>
<evidence type="ECO:0000313" key="1">
    <source>
        <dbReference type="EMBL" id="SDD95502.1"/>
    </source>
</evidence>
<sequence length="82" mass="9126">MAAEQPPLDALRDGDYIKSSRSPQSQPDCVMLYATDGWIGVQDSKEYPDKPKDKRTTLGFTKSEFTAFLEGAKNGEFDHLIA</sequence>
<accession>A0A222W168</accession>
<keyword evidence="2" id="KW-1185">Reference proteome</keyword>
<dbReference type="AlphaFoldDB" id="A0A222W168"/>
<evidence type="ECO:0000313" key="2">
    <source>
        <dbReference type="Proteomes" id="UP000199494"/>
    </source>
</evidence>
<reference evidence="1 2" key="1">
    <citation type="submission" date="2016-10" db="EMBL/GenBank/DDBJ databases">
        <authorList>
            <person name="de Groot N.N."/>
        </authorList>
    </citation>
    <scope>NUCLEOTIDE SEQUENCE [LARGE SCALE GENOMIC DNA]</scope>
    <source>
        <strain evidence="1 2">CGMCC 4.5506</strain>
    </source>
</reference>
<protein>
    <submittedName>
        <fullName evidence="1">Uncharacterized protein</fullName>
    </submittedName>
</protein>
<name>A0A222W168_9PSEU</name>
<proteinExistence type="predicted"/>
<dbReference type="OrthoDB" id="4330022at2"/>
<gene>
    <name evidence="1" type="ORF">SAMN05421630_11521</name>
</gene>
<dbReference type="Proteomes" id="UP000199494">
    <property type="component" value="Unassembled WGS sequence"/>
</dbReference>
<dbReference type="InterPro" id="IPR007278">
    <property type="entry name" value="DUF397"/>
</dbReference>
<organism evidence="1 2">
    <name type="scientific">Prauserella marina</name>
    <dbReference type="NCBI Taxonomy" id="530584"/>
    <lineage>
        <taxon>Bacteria</taxon>
        <taxon>Bacillati</taxon>
        <taxon>Actinomycetota</taxon>
        <taxon>Actinomycetes</taxon>
        <taxon>Pseudonocardiales</taxon>
        <taxon>Pseudonocardiaceae</taxon>
        <taxon>Prauserella</taxon>
    </lineage>
</organism>
<dbReference type="RefSeq" id="WP_091810602.1">
    <property type="nucleotide sequence ID" value="NZ_CP016354.1"/>
</dbReference>